<name>A0A846ZPH0_9GAMM</name>
<reference evidence="9 10" key="1">
    <citation type="journal article" date="2017" name="Int. J. Syst. Evol. Microbiol.">
        <title>Oleiagrimonas citrea sp. nov., a marine bacterium isolated from tidal flat sediment and emended description of the genus Oleiagrimonas Fang et al. 2015 and Oleiagrimonas soli.</title>
        <authorList>
            <person name="Yang S.H."/>
            <person name="Seo H.S."/>
            <person name="Seong C.N."/>
            <person name="Kwon K.K."/>
        </authorList>
    </citation>
    <scope>NUCLEOTIDE SEQUENCE [LARGE SCALE GENOMIC DNA]</scope>
    <source>
        <strain evidence="9 10">MEBiC09124</strain>
    </source>
</reference>
<feature type="domain" description="Glycoside hydrolase family 65 central catalytic" evidence="6">
    <location>
        <begin position="336"/>
        <end position="700"/>
    </location>
</feature>
<comment type="similarity">
    <text evidence="1">Belongs to the HAD-like hydrolase superfamily. CbbY/CbbZ/Gph/YieH family.</text>
</comment>
<dbReference type="NCBIfam" id="TIGR01990">
    <property type="entry name" value="bPGM"/>
    <property type="match status" value="1"/>
</dbReference>
<keyword evidence="4" id="KW-0460">Magnesium</keyword>
<evidence type="ECO:0000313" key="10">
    <source>
        <dbReference type="Proteomes" id="UP000541636"/>
    </source>
</evidence>
<evidence type="ECO:0000256" key="4">
    <source>
        <dbReference type="PIRSR" id="PIRSR610972-3"/>
    </source>
</evidence>
<dbReference type="PANTHER" id="PTHR11051:SF13">
    <property type="entry name" value="GLYCOSYL TRANSFERASE"/>
    <property type="match status" value="1"/>
</dbReference>
<dbReference type="Pfam" id="PF00702">
    <property type="entry name" value="Hydrolase"/>
    <property type="match status" value="1"/>
</dbReference>
<dbReference type="RefSeq" id="WP_168609519.1">
    <property type="nucleotide sequence ID" value="NZ_JAAZQD010000004.1"/>
</dbReference>
<feature type="binding site" evidence="4">
    <location>
        <position position="961"/>
    </location>
    <ligand>
        <name>Mg(2+)</name>
        <dbReference type="ChEBI" id="CHEBI:18420"/>
    </ligand>
</feature>
<dbReference type="Pfam" id="PF03632">
    <property type="entry name" value="Glyco_hydro_65m"/>
    <property type="match status" value="1"/>
</dbReference>
<feature type="binding site" evidence="3">
    <location>
        <begin position="800"/>
        <end position="802"/>
    </location>
    <ligand>
        <name>substrate</name>
    </ligand>
</feature>
<evidence type="ECO:0000259" key="6">
    <source>
        <dbReference type="Pfam" id="PF03632"/>
    </source>
</evidence>
<dbReference type="InterPro" id="IPR005196">
    <property type="entry name" value="Glyco_hydro_65_N"/>
</dbReference>
<dbReference type="GO" id="GO:0016757">
    <property type="term" value="F:glycosyltransferase activity"/>
    <property type="evidence" value="ECO:0007669"/>
    <property type="project" value="UniProtKB-ARBA"/>
</dbReference>
<dbReference type="InterPro" id="IPR023214">
    <property type="entry name" value="HAD_sf"/>
</dbReference>
<keyword evidence="10" id="KW-1185">Reference proteome</keyword>
<dbReference type="Gene3D" id="1.10.150.240">
    <property type="entry name" value="Putative phosphatase, domain 2"/>
    <property type="match status" value="1"/>
</dbReference>
<dbReference type="CDD" id="cd02598">
    <property type="entry name" value="HAD_BPGM"/>
    <property type="match status" value="1"/>
</dbReference>
<dbReference type="InterPro" id="IPR023198">
    <property type="entry name" value="PGP-like_dom2"/>
</dbReference>
<feature type="domain" description="Glycoside hydrolase family 65 N-terminal" evidence="8">
    <location>
        <begin position="36"/>
        <end position="277"/>
    </location>
</feature>
<comment type="cofactor">
    <cofactor evidence="4">
        <name>Mg(2+)</name>
        <dbReference type="ChEBI" id="CHEBI:18420"/>
    </cofactor>
    <text evidence="4">Binds 2 magnesium ions per subunit.</text>
</comment>
<dbReference type="SFLD" id="SFLDG01129">
    <property type="entry name" value="C1.5:_HAD__Beta-PGM__Phosphata"/>
    <property type="match status" value="1"/>
</dbReference>
<dbReference type="Proteomes" id="UP000541636">
    <property type="component" value="Unassembled WGS sequence"/>
</dbReference>
<comment type="caution">
    <text evidence="9">The sequence shown here is derived from an EMBL/GenBank/DDBJ whole genome shotgun (WGS) entry which is preliminary data.</text>
</comment>
<dbReference type="EC" id="5.4.2.6" evidence="9"/>
<dbReference type="InterPro" id="IPR012341">
    <property type="entry name" value="6hp_glycosidase-like_sf"/>
</dbReference>
<dbReference type="EMBL" id="JAAZQD010000004">
    <property type="protein sequence ID" value="NKZ39547.1"/>
    <property type="molecule type" value="Genomic_DNA"/>
</dbReference>
<protein>
    <submittedName>
        <fullName evidence="9">Beta-phosphoglucomutase</fullName>
        <ecNumber evidence="9">5.4.2.6</ecNumber>
    </submittedName>
</protein>
<dbReference type="SFLD" id="SFLDS00003">
    <property type="entry name" value="Haloacid_Dehalogenase"/>
    <property type="match status" value="1"/>
</dbReference>
<evidence type="ECO:0000259" key="8">
    <source>
        <dbReference type="Pfam" id="PF03636"/>
    </source>
</evidence>
<dbReference type="GO" id="GO:0008801">
    <property type="term" value="F:beta-phosphoglucomutase activity"/>
    <property type="evidence" value="ECO:0007669"/>
    <property type="project" value="UniProtKB-EC"/>
</dbReference>
<dbReference type="GO" id="GO:0000287">
    <property type="term" value="F:magnesium ion binding"/>
    <property type="evidence" value="ECO:0007669"/>
    <property type="project" value="InterPro"/>
</dbReference>
<evidence type="ECO:0000256" key="2">
    <source>
        <dbReference type="PIRSR" id="PIRSR610972-1"/>
    </source>
</evidence>
<dbReference type="Gene3D" id="2.70.98.40">
    <property type="entry name" value="Glycoside hydrolase, family 65, N-terminal domain"/>
    <property type="match status" value="1"/>
</dbReference>
<dbReference type="PANTHER" id="PTHR11051">
    <property type="entry name" value="GLYCOSYL HYDROLASE-RELATED"/>
    <property type="match status" value="1"/>
</dbReference>
<dbReference type="Pfam" id="PF03636">
    <property type="entry name" value="Glyco_hydro_65N"/>
    <property type="match status" value="1"/>
</dbReference>
<dbReference type="PRINTS" id="PR00413">
    <property type="entry name" value="HADHALOGNASE"/>
</dbReference>
<dbReference type="NCBIfam" id="TIGR01509">
    <property type="entry name" value="HAD-SF-IA-v3"/>
    <property type="match status" value="1"/>
</dbReference>
<dbReference type="SUPFAM" id="SSF56784">
    <property type="entry name" value="HAD-like"/>
    <property type="match status" value="1"/>
</dbReference>
<dbReference type="InterPro" id="IPR006439">
    <property type="entry name" value="HAD-SF_hydro_IA"/>
</dbReference>
<keyword evidence="4" id="KW-0479">Metal-binding</keyword>
<keyword evidence="9" id="KW-0413">Isomerase</keyword>
<dbReference type="InterPro" id="IPR008928">
    <property type="entry name" value="6-hairpin_glycosidase_sf"/>
</dbReference>
<dbReference type="InterPro" id="IPR010976">
    <property type="entry name" value="B-phosphoglucomutase_hydrolase"/>
</dbReference>
<feature type="domain" description="Glycoside hydrolase family 65 C-terminal" evidence="7">
    <location>
        <begin position="709"/>
        <end position="770"/>
    </location>
</feature>
<dbReference type="AlphaFoldDB" id="A0A846ZPH0"/>
<evidence type="ECO:0000256" key="1">
    <source>
        <dbReference type="ARBA" id="ARBA00006171"/>
    </source>
</evidence>
<dbReference type="InterPro" id="IPR005195">
    <property type="entry name" value="Glyco_hydro_65_M"/>
</dbReference>
<feature type="binding site" evidence="3">
    <location>
        <position position="936"/>
    </location>
    <ligand>
        <name>substrate</name>
    </ligand>
</feature>
<dbReference type="GO" id="GO:0005975">
    <property type="term" value="P:carbohydrate metabolic process"/>
    <property type="evidence" value="ECO:0007669"/>
    <property type="project" value="InterPro"/>
</dbReference>
<dbReference type="NCBIfam" id="TIGR02009">
    <property type="entry name" value="PGMB-YQAB-SF"/>
    <property type="match status" value="1"/>
</dbReference>
<dbReference type="InterPro" id="IPR011013">
    <property type="entry name" value="Gal_mutarotase_sf_dom"/>
</dbReference>
<dbReference type="InterPro" id="IPR010972">
    <property type="entry name" value="Beta-PGM"/>
</dbReference>
<dbReference type="Gene3D" id="1.50.10.10">
    <property type="match status" value="1"/>
</dbReference>
<dbReference type="SUPFAM" id="SSF74650">
    <property type="entry name" value="Galactose mutarotase-like"/>
    <property type="match status" value="1"/>
</dbReference>
<feature type="binding site" evidence="3">
    <location>
        <position position="867"/>
    </location>
    <ligand>
        <name>substrate</name>
    </ligand>
</feature>
<feature type="binding site" evidence="3">
    <location>
        <begin position="905"/>
        <end position="909"/>
    </location>
    <ligand>
        <name>substrate</name>
    </ligand>
</feature>
<organism evidence="9 10">
    <name type="scientific">Oleiagrimonas citrea</name>
    <dbReference type="NCBI Taxonomy" id="1665687"/>
    <lineage>
        <taxon>Bacteria</taxon>
        <taxon>Pseudomonadati</taxon>
        <taxon>Pseudomonadota</taxon>
        <taxon>Gammaproteobacteria</taxon>
        <taxon>Lysobacterales</taxon>
        <taxon>Rhodanobacteraceae</taxon>
        <taxon>Oleiagrimonas</taxon>
    </lineage>
</organism>
<feature type="binding site" evidence="4">
    <location>
        <position position="800"/>
    </location>
    <ligand>
        <name>Mg(2+)</name>
        <dbReference type="ChEBI" id="CHEBI:18420"/>
    </ligand>
</feature>
<dbReference type="GO" id="GO:0030246">
    <property type="term" value="F:carbohydrate binding"/>
    <property type="evidence" value="ECO:0007669"/>
    <property type="project" value="InterPro"/>
</dbReference>
<dbReference type="InterPro" id="IPR036412">
    <property type="entry name" value="HAD-like_sf"/>
</dbReference>
<feature type="active site" description="Proton donor/acceptor" evidence="2">
    <location>
        <position position="802"/>
    </location>
</feature>
<dbReference type="Pfam" id="PF03633">
    <property type="entry name" value="Glyco_hydro_65C"/>
    <property type="match status" value="1"/>
</dbReference>
<feature type="site" description="Important for catalytic activity and assists the phosphoryl transfer reaction to Asp8 by balancing charge and orienting the reacting groups" evidence="5">
    <location>
        <position position="905"/>
    </location>
</feature>
<dbReference type="SFLD" id="SFLDG01135">
    <property type="entry name" value="C1.5.6:_HAD__Beta-PGM__Phospha"/>
    <property type="match status" value="1"/>
</dbReference>
<dbReference type="Gene3D" id="2.60.420.10">
    <property type="entry name" value="Maltose phosphorylase, domain 3"/>
    <property type="match status" value="1"/>
</dbReference>
<evidence type="ECO:0000259" key="7">
    <source>
        <dbReference type="Pfam" id="PF03633"/>
    </source>
</evidence>
<evidence type="ECO:0000256" key="3">
    <source>
        <dbReference type="PIRSR" id="PIRSR610972-2"/>
    </source>
</evidence>
<gene>
    <name evidence="9" type="primary">pgmB</name>
    <name evidence="9" type="ORF">HF690_11365</name>
</gene>
<feature type="binding site" evidence="3">
    <location>
        <position position="816"/>
    </location>
    <ligand>
        <name>substrate</name>
    </ligand>
</feature>
<accession>A0A846ZPH0</accession>
<dbReference type="GO" id="GO:0004553">
    <property type="term" value="F:hydrolase activity, hydrolyzing O-glycosyl compounds"/>
    <property type="evidence" value="ECO:0007669"/>
    <property type="project" value="TreeGrafter"/>
</dbReference>
<evidence type="ECO:0000256" key="5">
    <source>
        <dbReference type="PIRSR" id="PIRSR610972-4"/>
    </source>
</evidence>
<feature type="binding site" evidence="3">
    <location>
        <begin position="835"/>
        <end position="840"/>
    </location>
    <ligand>
        <name>substrate</name>
    </ligand>
</feature>
<feature type="binding site" evidence="3">
    <location>
        <position position="843"/>
    </location>
    <ligand>
        <name>substrate</name>
    </ligand>
</feature>
<dbReference type="Gene3D" id="3.40.50.1000">
    <property type="entry name" value="HAD superfamily/HAD-like"/>
    <property type="match status" value="1"/>
</dbReference>
<evidence type="ECO:0000313" key="9">
    <source>
        <dbReference type="EMBL" id="NKZ39547.1"/>
    </source>
</evidence>
<feature type="binding site" evidence="4">
    <location>
        <position position="802"/>
    </location>
    <ligand>
        <name>Mg(2+)</name>
        <dbReference type="ChEBI" id="CHEBI:18420"/>
    </ligand>
</feature>
<dbReference type="SUPFAM" id="SSF48208">
    <property type="entry name" value="Six-hairpin glycosidases"/>
    <property type="match status" value="1"/>
</dbReference>
<proteinExistence type="inferred from homology"/>
<dbReference type="InterPro" id="IPR005194">
    <property type="entry name" value="Glyco_hydro_65_C"/>
</dbReference>
<sequence length="1006" mass="110254">MHEATTPDASDALETQTASIDPWQFVRRRSDRAGFAQDESLFALANGHLGVRAGLEEDRGASHGSFLSGVWERTPIEYHERFPGFARTTDTRLPIADGIGIALELNGEAVDLDAGEWLDFERRLDLRHGRYHRRLRWRSPQGATLEIESERLVPLQHRAALAIRYRVRSVDFTGTLTLRSQLKSARDAAEQGDDPRFGTRVEGGLRVTDLGVHEASAWLTQRTTHSDIQLACAQCHRNADEAQLDQGAETVGQTFTHHLAPGEAVTLEKYVAYAWTRPGENVEASELADRAIADVEAVAAEGYDALCQVQSDQMQRFWDAADLAIDGDPATEQALRLNLFHVFQSTCRDGSASVAAKGLTGEGYEGHYFWDAEVFMLPAMLASAPALARSMLEYRHSVLEPARRHAREMNHPRGALFAWRTISGDESSAYFPSGSAQYHINAAVAWALRAYVETTGDEAFLIDCGAEMLFETARVWLDVGHHDPRRGHAFCIAAITGPDEYTALVDNNHYTNRMAQRHLRYAAEVAGWLAENHPDAHAALAARIDLREDEAGQWRRAADAMYLPVDEATGVFPQDDTFLDKPRLPHRDDGGEKHPLLLRMHPLTLYRHQVCKQADVVLALVLAGEHVDRIAKRRNLEYYEAVTVHDSTLSASTFSVLAADVGDVEKAHRYFLDTLRVDLDDSHGNAAHGVHLAAMAGSWQALAWGFGGLRLHADHPILAPRLPNAWNGYRFGLTWHGARLRVAVDAHGAHYTLIEGDRLRIEHHGETLDLRGNHTVSRPLPAAAPAPTVFPRRFEAVVFDLDGVIADTAGVHEAAWRRLAAEIDVPLADDIGERLKGVDRRASLDIVLEQAPRAFDDAEREALAARKNGYYRERIEQFGPQDLLPGAREAIASVRAAGLGIALASASRNAPLLLERLGIADLFDHVVDANRIRHSKPDPEIFLAAAAGLGVAPSACLGIEDAAAGVASIRAAGMCAVGIGSYETLGDADAVLPSIAAFDLGAFATL</sequence>
<feature type="binding site" evidence="4">
    <location>
        <position position="960"/>
    </location>
    <ligand>
        <name>Mg(2+)</name>
        <dbReference type="ChEBI" id="CHEBI:18420"/>
    </ligand>
</feature>
<feature type="active site" description="Nucleophile" evidence="2">
    <location>
        <position position="800"/>
    </location>
</feature>
<feature type="site" description="Important for catalytic activity and assists the phosphoryl transfer reaction to Asp8 by balancing charge and orienting the reacting groups" evidence="5">
    <location>
        <position position="936"/>
    </location>
</feature>
<dbReference type="InterPro" id="IPR037018">
    <property type="entry name" value="GH65_N"/>
</dbReference>